<gene>
    <name evidence="1" type="ORF">LIPSTDRAFT_2370</name>
</gene>
<dbReference type="AlphaFoldDB" id="A0A1E3Q9M0"/>
<dbReference type="EMBL" id="KV454292">
    <property type="protein sequence ID" value="ODQ74383.1"/>
    <property type="molecule type" value="Genomic_DNA"/>
</dbReference>
<name>A0A1E3Q9M0_LIPST</name>
<proteinExistence type="predicted"/>
<evidence type="ECO:0000313" key="2">
    <source>
        <dbReference type="Proteomes" id="UP000094385"/>
    </source>
</evidence>
<evidence type="ECO:0000313" key="1">
    <source>
        <dbReference type="EMBL" id="ODQ74383.1"/>
    </source>
</evidence>
<protein>
    <submittedName>
        <fullName evidence="1">Uncharacterized protein</fullName>
    </submittedName>
</protein>
<accession>A0A1E3Q9M0</accession>
<keyword evidence="2" id="KW-1185">Reference proteome</keyword>
<dbReference type="OrthoDB" id="5423491at2759"/>
<reference evidence="1 2" key="1">
    <citation type="journal article" date="2016" name="Proc. Natl. Acad. Sci. U.S.A.">
        <title>Comparative genomics of biotechnologically important yeasts.</title>
        <authorList>
            <person name="Riley R."/>
            <person name="Haridas S."/>
            <person name="Wolfe K.H."/>
            <person name="Lopes M.R."/>
            <person name="Hittinger C.T."/>
            <person name="Goeker M."/>
            <person name="Salamov A.A."/>
            <person name="Wisecaver J.H."/>
            <person name="Long T.M."/>
            <person name="Calvey C.H."/>
            <person name="Aerts A.L."/>
            <person name="Barry K.W."/>
            <person name="Choi C."/>
            <person name="Clum A."/>
            <person name="Coughlan A.Y."/>
            <person name="Deshpande S."/>
            <person name="Douglass A.P."/>
            <person name="Hanson S.J."/>
            <person name="Klenk H.-P."/>
            <person name="LaButti K.M."/>
            <person name="Lapidus A."/>
            <person name="Lindquist E.A."/>
            <person name="Lipzen A.M."/>
            <person name="Meier-Kolthoff J.P."/>
            <person name="Ohm R.A."/>
            <person name="Otillar R.P."/>
            <person name="Pangilinan J.L."/>
            <person name="Peng Y."/>
            <person name="Rokas A."/>
            <person name="Rosa C.A."/>
            <person name="Scheuner C."/>
            <person name="Sibirny A.A."/>
            <person name="Slot J.C."/>
            <person name="Stielow J.B."/>
            <person name="Sun H."/>
            <person name="Kurtzman C.P."/>
            <person name="Blackwell M."/>
            <person name="Grigoriev I.V."/>
            <person name="Jeffries T.W."/>
        </authorList>
    </citation>
    <scope>NUCLEOTIDE SEQUENCE [LARGE SCALE GENOMIC DNA]</scope>
    <source>
        <strain evidence="1 2">NRRL Y-11557</strain>
    </source>
</reference>
<sequence>MRRRQCTVRLSFLQEVLPYFLADRTYGILTEDHWKNFVVMLENRCFEVYEGREQETAREGDRGDIGAPAWRVLTLKETLERLHSRYYELEEAIDPEQRENTNTMNIWLIFVVSECRLPYRRRQHIFNVERERREAGREE</sequence>
<dbReference type="Proteomes" id="UP000094385">
    <property type="component" value="Unassembled WGS sequence"/>
</dbReference>
<organism evidence="1 2">
    <name type="scientific">Lipomyces starkeyi NRRL Y-11557</name>
    <dbReference type="NCBI Taxonomy" id="675824"/>
    <lineage>
        <taxon>Eukaryota</taxon>
        <taxon>Fungi</taxon>
        <taxon>Dikarya</taxon>
        <taxon>Ascomycota</taxon>
        <taxon>Saccharomycotina</taxon>
        <taxon>Lipomycetes</taxon>
        <taxon>Lipomycetales</taxon>
        <taxon>Lipomycetaceae</taxon>
        <taxon>Lipomyces</taxon>
    </lineage>
</organism>